<dbReference type="PANTHER" id="PTHR12849">
    <property type="entry name" value="RNA LARIAT DEBRANCHING ENZYME"/>
    <property type="match status" value="1"/>
</dbReference>
<dbReference type="Proteomes" id="UP000237144">
    <property type="component" value="Unassembled WGS sequence"/>
</dbReference>
<accession>A0A2S5BC06</accession>
<dbReference type="EMBL" id="PJQD01000025">
    <property type="protein sequence ID" value="POY74298.1"/>
    <property type="molecule type" value="Genomic_DNA"/>
</dbReference>
<feature type="domain" description="Lariat debranching enzyme C-terminal" evidence="14">
    <location>
        <begin position="387"/>
        <end position="550"/>
    </location>
</feature>
<protein>
    <submittedName>
        <fullName evidence="15">Calcineurin family phosphoesterase</fullName>
    </submittedName>
</protein>
<organism evidence="15 16">
    <name type="scientific">Rhodotorula taiwanensis</name>
    <dbReference type="NCBI Taxonomy" id="741276"/>
    <lineage>
        <taxon>Eukaryota</taxon>
        <taxon>Fungi</taxon>
        <taxon>Dikarya</taxon>
        <taxon>Basidiomycota</taxon>
        <taxon>Pucciniomycotina</taxon>
        <taxon>Microbotryomycetes</taxon>
        <taxon>Sporidiobolales</taxon>
        <taxon>Sporidiobolaceae</taxon>
        <taxon>Rhodotorula</taxon>
    </lineage>
</organism>
<comment type="cofactor">
    <cofactor evidence="1">
        <name>Mn(2+)</name>
        <dbReference type="ChEBI" id="CHEBI:29035"/>
    </cofactor>
</comment>
<dbReference type="GO" id="GO:0000398">
    <property type="term" value="P:mRNA splicing, via spliceosome"/>
    <property type="evidence" value="ECO:0007669"/>
    <property type="project" value="TreeGrafter"/>
</dbReference>
<dbReference type="GO" id="GO:0005634">
    <property type="term" value="C:nucleus"/>
    <property type="evidence" value="ECO:0007669"/>
    <property type="project" value="UniProtKB-SubCell"/>
</dbReference>
<evidence type="ECO:0000256" key="8">
    <source>
        <dbReference type="ARBA" id="ARBA00022801"/>
    </source>
</evidence>
<dbReference type="Pfam" id="PF00149">
    <property type="entry name" value="Metallophos"/>
    <property type="match status" value="1"/>
</dbReference>
<evidence type="ECO:0000256" key="11">
    <source>
        <dbReference type="ARBA" id="ARBA00023211"/>
    </source>
</evidence>
<sequence>MASTAAPRSLRVAVVGCSHGTLDEIYASVVRCDQEAKKRGEPEVDLMICCGDFQAMRNTADLQTMACPVKYRALGHFHQYYSGAKKAPKLTIVVGGNHESSGYMWELYHGGWLAPDIYFLGFAGSVLVDGWLRIAGASGIWKSGDWKKGHYENVPFDDRTIRSVYHIREYDVARLLQLKNRGDQIDVFLSHDWPLGIEQHGDTAALVREKPFFRDEINSNTLGSPPLHALMTSLQPRYWFSAHLHVKFAAMYHHDGTPTTVTKRPRVPPAPRPPREEINAARTAVTAEQSTNPDEIALEDDDYEDGEEAGTVDTGEAQAAKEAEVGPVSEEKGCEDGCGGSDHAPHAGTAANPDEIALDDDDDEDLTTGNGDSTMQEEVQPDGQHRSTPTANSTKQSTRFLALSKPGKNRDFLQIVDIKEERASASVPAPPSVDAPMDGTADSPRRPKLYYDPAWLAIVRATAPFLSLEQRPRPFPPLAELTARIESDTAWVKENVGKNGLVEVDEVMKFVQTAPSQADWERNGMIQMPSWYTNPQTFAFASLLQIENRINPVPEGYLAALEAEKRRALELAKAEALREIDMAGERVDEEPAGEKAADLAREPTPPAGLEPIVANPEEIAIDDDEDE</sequence>
<evidence type="ECO:0000256" key="5">
    <source>
        <dbReference type="ARBA" id="ARBA00006045"/>
    </source>
</evidence>
<comment type="similarity">
    <text evidence="5">Belongs to the lariat debranching enzyme family.</text>
</comment>
<dbReference type="SMART" id="SM01124">
    <property type="entry name" value="DBR1"/>
    <property type="match status" value="1"/>
</dbReference>
<dbReference type="InterPro" id="IPR041816">
    <property type="entry name" value="Dbr1_N"/>
</dbReference>
<dbReference type="CDD" id="cd00844">
    <property type="entry name" value="MPP_Dbr1_N"/>
    <property type="match status" value="1"/>
</dbReference>
<feature type="compositionally biased region" description="Basic and acidic residues" evidence="13">
    <location>
        <begin position="319"/>
        <end position="335"/>
    </location>
</feature>
<evidence type="ECO:0000256" key="12">
    <source>
        <dbReference type="ARBA" id="ARBA00023242"/>
    </source>
</evidence>
<comment type="cofactor">
    <cofactor evidence="3">
        <name>Fe(2+)</name>
        <dbReference type="ChEBI" id="CHEBI:29033"/>
    </cofactor>
</comment>
<reference evidence="15 16" key="1">
    <citation type="journal article" date="2018" name="Front. Microbiol.">
        <title>Prospects for Fungal Bioremediation of Acidic Radioactive Waste Sites: Characterization and Genome Sequence of Rhodotorula taiwanensis MD1149.</title>
        <authorList>
            <person name="Tkavc R."/>
            <person name="Matrosova V.Y."/>
            <person name="Grichenko O.E."/>
            <person name="Gostincar C."/>
            <person name="Volpe R.P."/>
            <person name="Klimenkova P."/>
            <person name="Gaidamakova E.K."/>
            <person name="Zhou C.E."/>
            <person name="Stewart B.J."/>
            <person name="Lyman M.G."/>
            <person name="Malfatti S.A."/>
            <person name="Rubinfeld B."/>
            <person name="Courtot M."/>
            <person name="Singh J."/>
            <person name="Dalgard C.L."/>
            <person name="Hamilton T."/>
            <person name="Frey K.G."/>
            <person name="Gunde-Cimerman N."/>
            <person name="Dugan L."/>
            <person name="Daly M.J."/>
        </authorList>
    </citation>
    <scope>NUCLEOTIDE SEQUENCE [LARGE SCALE GENOMIC DNA]</scope>
    <source>
        <strain evidence="15 16">MD1149</strain>
    </source>
</reference>
<dbReference type="PANTHER" id="PTHR12849:SF0">
    <property type="entry name" value="LARIAT DEBRANCHING ENZYME"/>
    <property type="match status" value="1"/>
</dbReference>
<evidence type="ECO:0000313" key="15">
    <source>
        <dbReference type="EMBL" id="POY74298.1"/>
    </source>
</evidence>
<dbReference type="GO" id="GO:0008419">
    <property type="term" value="F:RNA lariat debranching enzyme activity"/>
    <property type="evidence" value="ECO:0007669"/>
    <property type="project" value="UniProtKB-ARBA"/>
</dbReference>
<dbReference type="STRING" id="741276.A0A2S5BC06"/>
<dbReference type="SUPFAM" id="SSF56300">
    <property type="entry name" value="Metallo-dependent phosphatases"/>
    <property type="match status" value="1"/>
</dbReference>
<keyword evidence="12" id="KW-0539">Nucleus</keyword>
<evidence type="ECO:0000256" key="3">
    <source>
        <dbReference type="ARBA" id="ARBA00001954"/>
    </source>
</evidence>
<evidence type="ECO:0000256" key="10">
    <source>
        <dbReference type="ARBA" id="ARBA00023004"/>
    </source>
</evidence>
<feature type="region of interest" description="Disordered" evidence="13">
    <location>
        <begin position="422"/>
        <end position="445"/>
    </location>
</feature>
<evidence type="ECO:0000259" key="14">
    <source>
        <dbReference type="SMART" id="SM01124"/>
    </source>
</evidence>
<evidence type="ECO:0000256" key="9">
    <source>
        <dbReference type="ARBA" id="ARBA00022833"/>
    </source>
</evidence>
<keyword evidence="9" id="KW-0862">Zinc</keyword>
<keyword evidence="10" id="KW-0408">Iron</keyword>
<feature type="compositionally biased region" description="Polar residues" evidence="13">
    <location>
        <begin position="386"/>
        <end position="399"/>
    </location>
</feature>
<keyword evidence="7" id="KW-0479">Metal-binding</keyword>
<keyword evidence="16" id="KW-1185">Reference proteome</keyword>
<keyword evidence="8" id="KW-0378">Hydrolase</keyword>
<dbReference type="InterPro" id="IPR004843">
    <property type="entry name" value="Calcineurin-like_PHP"/>
</dbReference>
<dbReference type="GO" id="GO:0046872">
    <property type="term" value="F:metal ion binding"/>
    <property type="evidence" value="ECO:0007669"/>
    <property type="project" value="UniProtKB-KW"/>
</dbReference>
<proteinExistence type="inferred from homology"/>
<dbReference type="Pfam" id="PF05011">
    <property type="entry name" value="DBR1"/>
    <property type="match status" value="1"/>
</dbReference>
<dbReference type="AlphaFoldDB" id="A0A2S5BC06"/>
<evidence type="ECO:0000256" key="4">
    <source>
        <dbReference type="ARBA" id="ARBA00004123"/>
    </source>
</evidence>
<keyword evidence="11" id="KW-0464">Manganese</keyword>
<feature type="region of interest" description="Disordered" evidence="13">
    <location>
        <begin position="582"/>
        <end position="627"/>
    </location>
</feature>
<evidence type="ECO:0000256" key="2">
    <source>
        <dbReference type="ARBA" id="ARBA00001947"/>
    </source>
</evidence>
<gene>
    <name evidence="15" type="ORF">BMF94_2491</name>
</gene>
<dbReference type="OrthoDB" id="407609at2759"/>
<comment type="cofactor">
    <cofactor evidence="2">
        <name>Zn(2+)</name>
        <dbReference type="ChEBI" id="CHEBI:29105"/>
    </cofactor>
</comment>
<dbReference type="InterPro" id="IPR029052">
    <property type="entry name" value="Metallo-depent_PP-like"/>
</dbReference>
<evidence type="ECO:0000256" key="7">
    <source>
        <dbReference type="ARBA" id="ARBA00022723"/>
    </source>
</evidence>
<name>A0A2S5BC06_9BASI</name>
<comment type="subcellular location">
    <subcellularLocation>
        <location evidence="4">Nucleus</location>
    </subcellularLocation>
</comment>
<keyword evidence="6" id="KW-0507">mRNA processing</keyword>
<feature type="compositionally biased region" description="Basic and acidic residues" evidence="13">
    <location>
        <begin position="592"/>
        <end position="601"/>
    </location>
</feature>
<comment type="caution">
    <text evidence="15">The sequence shown here is derived from an EMBL/GenBank/DDBJ whole genome shotgun (WGS) entry which is preliminary data.</text>
</comment>
<dbReference type="InterPro" id="IPR007708">
    <property type="entry name" value="DBR1_C"/>
</dbReference>
<evidence type="ECO:0000256" key="6">
    <source>
        <dbReference type="ARBA" id="ARBA00022664"/>
    </source>
</evidence>
<feature type="compositionally biased region" description="Acidic residues" evidence="13">
    <location>
        <begin position="296"/>
        <end position="310"/>
    </location>
</feature>
<evidence type="ECO:0000256" key="1">
    <source>
        <dbReference type="ARBA" id="ARBA00001936"/>
    </source>
</evidence>
<evidence type="ECO:0000313" key="16">
    <source>
        <dbReference type="Proteomes" id="UP000237144"/>
    </source>
</evidence>
<evidence type="ECO:0000256" key="13">
    <source>
        <dbReference type="SAM" id="MobiDB-lite"/>
    </source>
</evidence>
<feature type="region of interest" description="Disordered" evidence="13">
    <location>
        <begin position="256"/>
        <end position="403"/>
    </location>
</feature>
<feature type="compositionally biased region" description="Acidic residues" evidence="13">
    <location>
        <begin position="356"/>
        <end position="366"/>
    </location>
</feature>